<dbReference type="PROSITE" id="PS00978">
    <property type="entry name" value="FAD_G3PDH_2"/>
    <property type="match status" value="1"/>
</dbReference>
<name>A0ABW0EHZ9_9PSEU</name>
<dbReference type="InterPro" id="IPR031656">
    <property type="entry name" value="DAO_C"/>
</dbReference>
<dbReference type="InterPro" id="IPR038299">
    <property type="entry name" value="DAO_C_sf"/>
</dbReference>
<keyword evidence="4" id="KW-0319">Glycerol metabolism</keyword>
<dbReference type="PROSITE" id="PS00977">
    <property type="entry name" value="FAD_G3PDH_1"/>
    <property type="match status" value="1"/>
</dbReference>
<evidence type="ECO:0000256" key="6">
    <source>
        <dbReference type="ARBA" id="ARBA00023002"/>
    </source>
</evidence>
<dbReference type="InterPro" id="IPR006076">
    <property type="entry name" value="FAD-dep_OxRdtase"/>
</dbReference>
<dbReference type="EC" id="1.1.5.3" evidence="7"/>
<evidence type="ECO:0000256" key="1">
    <source>
        <dbReference type="ARBA" id="ARBA00001974"/>
    </source>
</evidence>
<evidence type="ECO:0000313" key="11">
    <source>
        <dbReference type="Proteomes" id="UP001596157"/>
    </source>
</evidence>
<dbReference type="Pfam" id="PF01266">
    <property type="entry name" value="DAO"/>
    <property type="match status" value="1"/>
</dbReference>
<keyword evidence="3 7" id="KW-0285">Flavoprotein</keyword>
<reference evidence="11" key="1">
    <citation type="journal article" date="2019" name="Int. J. Syst. Evol. Microbiol.">
        <title>The Global Catalogue of Microorganisms (GCM) 10K type strain sequencing project: providing services to taxonomists for standard genome sequencing and annotation.</title>
        <authorList>
            <consortium name="The Broad Institute Genomics Platform"/>
            <consortium name="The Broad Institute Genome Sequencing Center for Infectious Disease"/>
            <person name="Wu L."/>
            <person name="Ma J."/>
        </authorList>
    </citation>
    <scope>NUCLEOTIDE SEQUENCE [LARGE SCALE GENOMIC DNA]</scope>
    <source>
        <strain evidence="11">CCUG 59778</strain>
    </source>
</reference>
<accession>A0ABW0EHZ9</accession>
<dbReference type="EMBL" id="JBHSKF010000003">
    <property type="protein sequence ID" value="MFC5287004.1"/>
    <property type="molecule type" value="Genomic_DNA"/>
</dbReference>
<evidence type="ECO:0000256" key="4">
    <source>
        <dbReference type="ARBA" id="ARBA00022798"/>
    </source>
</evidence>
<evidence type="ECO:0000256" key="5">
    <source>
        <dbReference type="ARBA" id="ARBA00022827"/>
    </source>
</evidence>
<evidence type="ECO:0000313" key="10">
    <source>
        <dbReference type="EMBL" id="MFC5287004.1"/>
    </source>
</evidence>
<dbReference type="Proteomes" id="UP001596157">
    <property type="component" value="Unassembled WGS sequence"/>
</dbReference>
<evidence type="ECO:0000256" key="2">
    <source>
        <dbReference type="ARBA" id="ARBA00007330"/>
    </source>
</evidence>
<dbReference type="GO" id="GO:0016491">
    <property type="term" value="F:oxidoreductase activity"/>
    <property type="evidence" value="ECO:0007669"/>
    <property type="project" value="UniProtKB-KW"/>
</dbReference>
<evidence type="ECO:0000256" key="7">
    <source>
        <dbReference type="RuleBase" id="RU361217"/>
    </source>
</evidence>
<dbReference type="Gene3D" id="3.50.50.60">
    <property type="entry name" value="FAD/NAD(P)-binding domain"/>
    <property type="match status" value="1"/>
</dbReference>
<keyword evidence="6 7" id="KW-0560">Oxidoreductase</keyword>
<comment type="cofactor">
    <cofactor evidence="1 7">
        <name>FAD</name>
        <dbReference type="ChEBI" id="CHEBI:57692"/>
    </cofactor>
</comment>
<gene>
    <name evidence="10" type="ORF">ACFPM7_08065</name>
</gene>
<dbReference type="Gene3D" id="1.10.8.870">
    <property type="entry name" value="Alpha-glycerophosphate oxidase, cap domain"/>
    <property type="match status" value="1"/>
</dbReference>
<proteinExistence type="inferred from homology"/>
<dbReference type="RefSeq" id="WP_378245516.1">
    <property type="nucleotide sequence ID" value="NZ_JBHSKF010000003.1"/>
</dbReference>
<keyword evidence="5" id="KW-0274">FAD</keyword>
<dbReference type="PANTHER" id="PTHR11985">
    <property type="entry name" value="GLYCEROL-3-PHOSPHATE DEHYDROGENASE"/>
    <property type="match status" value="1"/>
</dbReference>
<keyword evidence="11" id="KW-1185">Reference proteome</keyword>
<evidence type="ECO:0000256" key="3">
    <source>
        <dbReference type="ARBA" id="ARBA00022630"/>
    </source>
</evidence>
<dbReference type="PANTHER" id="PTHR11985:SF35">
    <property type="entry name" value="ANAEROBIC GLYCEROL-3-PHOSPHATE DEHYDROGENASE SUBUNIT A"/>
    <property type="match status" value="1"/>
</dbReference>
<sequence length="511" mass="52505">MRRTAINAARRAAELAGLAGRAVDVLVVGGGATGAGVALDAASRGLSVALVEGEDLAFGTSRWSSKLIHGGLRYLAKGDIGLAAESAAERHVLLTRTAPHLTRALPQLVALTPHVSRQAAALTYAGLVAGDGLRRAVGTPSSVLPGPRRVSAQEALALAPGLDRAGLRGGLLSFDGQVVDDARLVVAIARTAAGRGAAVLTKVRALSVDGSGARVRDELTGATLRIDARAVVNATGVWADGLAPDVRLRPSRGSHLVLDGASLGIGGAALTVPVPGQFGRFVLVLPQPDGRVYLGLTDEPMDHVPDVAAVPESDVDFLLSVAGTALAAPPTRADVLGAFAGLRPLLDTPGERSADLSRHHAVLTAADGVVTVVGGKLTTYRKMAADAVDAAARAADLRAPRSRTRDIPLVGAAPRRRLADLAAPPWLISRYGTEAETIHALAQVDPDLAKPVTPGSPVTGAEVAWAVRTEGALTPEDVLDRRTRVGLVAPDREAALPRVTDLVERALAGLR</sequence>
<feature type="domain" description="Alpha-glycerophosphate oxidase C-terminal" evidence="9">
    <location>
        <begin position="402"/>
        <end position="507"/>
    </location>
</feature>
<protein>
    <recommendedName>
        <fullName evidence="7">Glycerol-3-phosphate dehydrogenase</fullName>
        <ecNumber evidence="7">1.1.5.3</ecNumber>
    </recommendedName>
</protein>
<evidence type="ECO:0000259" key="8">
    <source>
        <dbReference type="Pfam" id="PF01266"/>
    </source>
</evidence>
<comment type="similarity">
    <text evidence="2 7">Belongs to the FAD-dependent glycerol-3-phosphate dehydrogenase family.</text>
</comment>
<feature type="domain" description="FAD dependent oxidoreductase" evidence="8">
    <location>
        <begin position="24"/>
        <end position="381"/>
    </location>
</feature>
<comment type="catalytic activity">
    <reaction evidence="7">
        <text>a quinone + sn-glycerol 3-phosphate = dihydroxyacetone phosphate + a quinol</text>
        <dbReference type="Rhea" id="RHEA:18977"/>
        <dbReference type="ChEBI" id="CHEBI:24646"/>
        <dbReference type="ChEBI" id="CHEBI:57597"/>
        <dbReference type="ChEBI" id="CHEBI:57642"/>
        <dbReference type="ChEBI" id="CHEBI:132124"/>
        <dbReference type="EC" id="1.1.5.3"/>
    </reaction>
</comment>
<dbReference type="PRINTS" id="PR01001">
    <property type="entry name" value="FADG3PDH"/>
</dbReference>
<dbReference type="InterPro" id="IPR036188">
    <property type="entry name" value="FAD/NAD-bd_sf"/>
</dbReference>
<comment type="caution">
    <text evidence="10">The sequence shown here is derived from an EMBL/GenBank/DDBJ whole genome shotgun (WGS) entry which is preliminary data.</text>
</comment>
<dbReference type="SUPFAM" id="SSF51905">
    <property type="entry name" value="FAD/NAD(P)-binding domain"/>
    <property type="match status" value="1"/>
</dbReference>
<dbReference type="Pfam" id="PF16901">
    <property type="entry name" value="DAO_C"/>
    <property type="match status" value="1"/>
</dbReference>
<dbReference type="InterPro" id="IPR000447">
    <property type="entry name" value="G3P_DH_FAD-dep"/>
</dbReference>
<organism evidence="10 11">
    <name type="scientific">Actinokineospora guangxiensis</name>
    <dbReference type="NCBI Taxonomy" id="1490288"/>
    <lineage>
        <taxon>Bacteria</taxon>
        <taxon>Bacillati</taxon>
        <taxon>Actinomycetota</taxon>
        <taxon>Actinomycetes</taxon>
        <taxon>Pseudonocardiales</taxon>
        <taxon>Pseudonocardiaceae</taxon>
        <taxon>Actinokineospora</taxon>
    </lineage>
</organism>
<evidence type="ECO:0000259" key="9">
    <source>
        <dbReference type="Pfam" id="PF16901"/>
    </source>
</evidence>
<dbReference type="Gene3D" id="3.30.9.10">
    <property type="entry name" value="D-Amino Acid Oxidase, subunit A, domain 2"/>
    <property type="match status" value="1"/>
</dbReference>